<dbReference type="AlphaFoldDB" id="X0W781"/>
<feature type="non-terminal residue" evidence="2">
    <location>
        <position position="177"/>
    </location>
</feature>
<feature type="transmembrane region" description="Helical" evidence="1">
    <location>
        <begin position="150"/>
        <end position="170"/>
    </location>
</feature>
<reference evidence="2" key="1">
    <citation type="journal article" date="2014" name="Front. Microbiol.">
        <title>High frequency of phylogenetically diverse reductive dehalogenase-homologous genes in deep subseafloor sedimentary metagenomes.</title>
        <authorList>
            <person name="Kawai M."/>
            <person name="Futagami T."/>
            <person name="Toyoda A."/>
            <person name="Takaki Y."/>
            <person name="Nishi S."/>
            <person name="Hori S."/>
            <person name="Arai W."/>
            <person name="Tsubouchi T."/>
            <person name="Morono Y."/>
            <person name="Uchiyama I."/>
            <person name="Ito T."/>
            <person name="Fujiyama A."/>
            <person name="Inagaki F."/>
            <person name="Takami H."/>
        </authorList>
    </citation>
    <scope>NUCLEOTIDE SEQUENCE</scope>
    <source>
        <strain evidence="2">Expedition CK06-06</strain>
    </source>
</reference>
<name>X0W781_9ZZZZ</name>
<keyword evidence="1" id="KW-0812">Transmembrane</keyword>
<protein>
    <submittedName>
        <fullName evidence="2">Uncharacterized protein</fullName>
    </submittedName>
</protein>
<feature type="transmembrane region" description="Helical" evidence="1">
    <location>
        <begin position="64"/>
        <end position="83"/>
    </location>
</feature>
<comment type="caution">
    <text evidence="2">The sequence shown here is derived from an EMBL/GenBank/DDBJ whole genome shotgun (WGS) entry which is preliminary data.</text>
</comment>
<feature type="transmembrane region" description="Helical" evidence="1">
    <location>
        <begin position="24"/>
        <end position="43"/>
    </location>
</feature>
<evidence type="ECO:0000313" key="2">
    <source>
        <dbReference type="EMBL" id="GAG19127.1"/>
    </source>
</evidence>
<proteinExistence type="predicted"/>
<feature type="transmembrane region" description="Helical" evidence="1">
    <location>
        <begin position="120"/>
        <end position="138"/>
    </location>
</feature>
<keyword evidence="1" id="KW-1133">Transmembrane helix</keyword>
<organism evidence="2">
    <name type="scientific">marine sediment metagenome</name>
    <dbReference type="NCBI Taxonomy" id="412755"/>
    <lineage>
        <taxon>unclassified sequences</taxon>
        <taxon>metagenomes</taxon>
        <taxon>ecological metagenomes</taxon>
    </lineage>
</organism>
<keyword evidence="1" id="KW-0472">Membrane</keyword>
<evidence type="ECO:0000256" key="1">
    <source>
        <dbReference type="SAM" id="Phobius"/>
    </source>
</evidence>
<accession>X0W781</accession>
<dbReference type="EMBL" id="BARS01034162">
    <property type="protein sequence ID" value="GAG19127.1"/>
    <property type="molecule type" value="Genomic_DNA"/>
</dbReference>
<sequence length="177" mass="19508">MSEASLAGEAKGSYKTMSQKNKKLILACLFLIGVILPLCRAYAGFPEVVAATVANYVIGMPFKLFLGISNLAVGLSSAVLDWVSSEWFINWNYTGLPMTDDSEIEQNPIVQVGWTLTRDLINMFFVIVLAFIGLATALRIEQYKYEKLLPIFIGIALIINFSPVICGLFIDASNIIM</sequence>
<gene>
    <name evidence="2" type="ORF">S01H1_52819</name>
</gene>